<gene>
    <name evidence="2" type="ORF">E5288_WYG010139</name>
</gene>
<feature type="transmembrane region" description="Helical" evidence="1">
    <location>
        <begin position="77"/>
        <end position="100"/>
    </location>
</feature>
<reference evidence="2" key="1">
    <citation type="submission" date="2019-10" db="EMBL/GenBank/DDBJ databases">
        <title>The sequence and de novo assembly of the wild yak genome.</title>
        <authorList>
            <person name="Liu Y."/>
        </authorList>
    </citation>
    <scope>NUCLEOTIDE SEQUENCE [LARGE SCALE GENOMIC DNA]</scope>
    <source>
        <strain evidence="2">WY2019</strain>
    </source>
</reference>
<evidence type="ECO:0000256" key="1">
    <source>
        <dbReference type="SAM" id="Phobius"/>
    </source>
</evidence>
<sequence>MEDDEWAWGRMWGRNYSANSSVNQNIPWERWQGIRYCWLHSLSSQPVSKAKLCGVLPNIHNHIVDGWMVFQPRVTGFRLSLGVLALLTVLGAVGILNSFLDEYLDIDIAKKLRHF</sequence>
<protein>
    <submittedName>
        <fullName evidence="2">Uncharacterized protein</fullName>
    </submittedName>
</protein>
<evidence type="ECO:0000313" key="3">
    <source>
        <dbReference type="Proteomes" id="UP000322234"/>
    </source>
</evidence>
<keyword evidence="3" id="KW-1185">Reference proteome</keyword>
<keyword evidence="1" id="KW-1133">Transmembrane helix</keyword>
<proteinExistence type="predicted"/>
<accession>A0A6B0R6M4</accession>
<dbReference type="Gene3D" id="1.20.120.550">
    <property type="entry name" value="Membrane associated eicosanoid/glutathione metabolism-like domain"/>
    <property type="match status" value="1"/>
</dbReference>
<keyword evidence="1" id="KW-0472">Membrane</keyword>
<dbReference type="Proteomes" id="UP000322234">
    <property type="component" value="Unassembled WGS sequence"/>
</dbReference>
<organism evidence="2 3">
    <name type="scientific">Bos mutus</name>
    <name type="common">wild yak</name>
    <dbReference type="NCBI Taxonomy" id="72004"/>
    <lineage>
        <taxon>Eukaryota</taxon>
        <taxon>Metazoa</taxon>
        <taxon>Chordata</taxon>
        <taxon>Craniata</taxon>
        <taxon>Vertebrata</taxon>
        <taxon>Euteleostomi</taxon>
        <taxon>Mammalia</taxon>
        <taxon>Eutheria</taxon>
        <taxon>Laurasiatheria</taxon>
        <taxon>Artiodactyla</taxon>
        <taxon>Ruminantia</taxon>
        <taxon>Pecora</taxon>
        <taxon>Bovidae</taxon>
        <taxon>Bovinae</taxon>
        <taxon>Bos</taxon>
    </lineage>
</organism>
<dbReference type="InterPro" id="IPR023352">
    <property type="entry name" value="MAPEG-like_dom_sf"/>
</dbReference>
<dbReference type="AlphaFoldDB" id="A0A6B0R6M4"/>
<evidence type="ECO:0000313" key="2">
    <source>
        <dbReference type="EMBL" id="MXQ85838.1"/>
    </source>
</evidence>
<name>A0A6B0R6M4_9CETA</name>
<keyword evidence="1" id="KW-0812">Transmembrane</keyword>
<comment type="caution">
    <text evidence="2">The sequence shown here is derived from an EMBL/GenBank/DDBJ whole genome shotgun (WGS) entry which is preliminary data.</text>
</comment>
<dbReference type="EMBL" id="VBQZ03000029">
    <property type="protein sequence ID" value="MXQ85838.1"/>
    <property type="molecule type" value="Genomic_DNA"/>
</dbReference>